<reference evidence="2" key="2">
    <citation type="submission" date="2022-08" db="EMBL/GenBank/DDBJ databases">
        <authorList>
            <person name="Dong C."/>
        </authorList>
    </citation>
    <scope>NUCLEOTIDE SEQUENCE</scope>
    <source>
        <strain evidence="2">59MF3M-4</strain>
    </source>
</reference>
<sequence>MSQSAWLWFIHRSPAAIWRLLRLSATIFRSGLLSEWLAWPPHADSEEFFLRFIRGALHDYADGKAMTCAVLYQGVVVGNVSYNSICRNLGKAEIGYWLSKEYQGRGIMTTAVRYLISDAFTRLNLHKVQISVAADNGPSRAVCERQHMTLEGIIRNSENLNGRVVDHAIYGIQYAQWLALMLAET</sequence>
<proteinExistence type="predicted"/>
<accession>A0A9X3AQ27</accession>
<dbReference type="PANTHER" id="PTHR43441:SF12">
    <property type="entry name" value="RIBOSOMAL N-ACETYLTRANSFERASE YDAF-RELATED"/>
    <property type="match status" value="1"/>
</dbReference>
<comment type="caution">
    <text evidence="2">The sequence shown here is derived from an EMBL/GenBank/DDBJ whole genome shotgun (WGS) entry which is preliminary data.</text>
</comment>
<protein>
    <submittedName>
        <fullName evidence="2">GNAT family N-acetyltransferase</fullName>
    </submittedName>
</protein>
<name>A0A9X3AQ27_9GAMM</name>
<dbReference type="Gene3D" id="3.40.630.30">
    <property type="match status" value="1"/>
</dbReference>
<dbReference type="InterPro" id="IPR000182">
    <property type="entry name" value="GNAT_dom"/>
</dbReference>
<reference evidence="2" key="1">
    <citation type="journal article" date="2022" name="Front. Microbiol.">
        <title>Genome-based taxonomic rearrangement of Oceanobacter-related bacteria including the description of Thalassolituus hydrocarbonoclasticus sp. nov. and Thalassolituus pacificus sp. nov. and emended description of the genus Thalassolituus.</title>
        <authorList>
            <person name="Dong C."/>
            <person name="Wei L."/>
            <person name="Wang J."/>
            <person name="Lai Q."/>
            <person name="Huang Z."/>
            <person name="Shao Z."/>
        </authorList>
    </citation>
    <scope>NUCLEOTIDE SEQUENCE</scope>
    <source>
        <strain evidence="2">59MF3M-4</strain>
    </source>
</reference>
<dbReference type="InterPro" id="IPR016181">
    <property type="entry name" value="Acyl_CoA_acyltransferase"/>
</dbReference>
<dbReference type="GO" id="GO:1990189">
    <property type="term" value="F:protein N-terminal-serine acetyltransferase activity"/>
    <property type="evidence" value="ECO:0007669"/>
    <property type="project" value="TreeGrafter"/>
</dbReference>
<dbReference type="RefSeq" id="WP_260974731.1">
    <property type="nucleotide sequence ID" value="NZ_JAOANI010000009.1"/>
</dbReference>
<dbReference type="EMBL" id="JAOANI010000009">
    <property type="protein sequence ID" value="MCT7357800.1"/>
    <property type="molecule type" value="Genomic_DNA"/>
</dbReference>
<dbReference type="AlphaFoldDB" id="A0A9X3AQ27"/>
<evidence type="ECO:0000313" key="2">
    <source>
        <dbReference type="EMBL" id="MCT7357800.1"/>
    </source>
</evidence>
<evidence type="ECO:0000313" key="3">
    <source>
        <dbReference type="Proteomes" id="UP001147830"/>
    </source>
</evidence>
<evidence type="ECO:0000259" key="1">
    <source>
        <dbReference type="PROSITE" id="PS51186"/>
    </source>
</evidence>
<keyword evidence="3" id="KW-1185">Reference proteome</keyword>
<organism evidence="2 3">
    <name type="scientific">Thalassolituus pacificus</name>
    <dbReference type="NCBI Taxonomy" id="2975440"/>
    <lineage>
        <taxon>Bacteria</taxon>
        <taxon>Pseudomonadati</taxon>
        <taxon>Pseudomonadota</taxon>
        <taxon>Gammaproteobacteria</taxon>
        <taxon>Oceanospirillales</taxon>
        <taxon>Oceanospirillaceae</taxon>
        <taxon>Thalassolituus</taxon>
    </lineage>
</organism>
<dbReference type="InterPro" id="IPR051908">
    <property type="entry name" value="Ribosomal_N-acetyltransferase"/>
</dbReference>
<dbReference type="Pfam" id="PF13302">
    <property type="entry name" value="Acetyltransf_3"/>
    <property type="match status" value="1"/>
</dbReference>
<dbReference type="Proteomes" id="UP001147830">
    <property type="component" value="Unassembled WGS sequence"/>
</dbReference>
<feature type="domain" description="N-acetyltransferase" evidence="1">
    <location>
        <begin position="16"/>
        <end position="183"/>
    </location>
</feature>
<dbReference type="GO" id="GO:0005737">
    <property type="term" value="C:cytoplasm"/>
    <property type="evidence" value="ECO:0007669"/>
    <property type="project" value="TreeGrafter"/>
</dbReference>
<dbReference type="SUPFAM" id="SSF55729">
    <property type="entry name" value="Acyl-CoA N-acyltransferases (Nat)"/>
    <property type="match status" value="1"/>
</dbReference>
<dbReference type="PROSITE" id="PS51186">
    <property type="entry name" value="GNAT"/>
    <property type="match status" value="1"/>
</dbReference>
<dbReference type="GO" id="GO:0008999">
    <property type="term" value="F:protein-N-terminal-alanine acetyltransferase activity"/>
    <property type="evidence" value="ECO:0007669"/>
    <property type="project" value="TreeGrafter"/>
</dbReference>
<gene>
    <name evidence="2" type="ORF">NYR02_02035</name>
</gene>
<dbReference type="PANTHER" id="PTHR43441">
    <property type="entry name" value="RIBOSOMAL-PROTEIN-SERINE ACETYLTRANSFERASE"/>
    <property type="match status" value="1"/>
</dbReference>